<dbReference type="Proteomes" id="UP000243525">
    <property type="component" value="Unassembled WGS sequence"/>
</dbReference>
<feature type="transmembrane region" description="Helical" evidence="5">
    <location>
        <begin position="307"/>
        <end position="326"/>
    </location>
</feature>
<evidence type="ECO:0000313" key="8">
    <source>
        <dbReference type="Proteomes" id="UP000243525"/>
    </source>
</evidence>
<keyword evidence="2 5" id="KW-0812">Transmembrane</keyword>
<proteinExistence type="predicted"/>
<accession>A0A2T5BXI6</accession>
<dbReference type="Pfam" id="PF07584">
    <property type="entry name" value="BatA"/>
    <property type="match status" value="1"/>
</dbReference>
<dbReference type="SMART" id="SM00327">
    <property type="entry name" value="VWA"/>
    <property type="match status" value="1"/>
</dbReference>
<reference evidence="7 8" key="1">
    <citation type="submission" date="2018-04" db="EMBL/GenBank/DDBJ databases">
        <title>Genomic Encyclopedia of Archaeal and Bacterial Type Strains, Phase II (KMG-II): from individual species to whole genera.</title>
        <authorList>
            <person name="Goeker M."/>
        </authorList>
    </citation>
    <scope>NUCLEOTIDE SEQUENCE [LARGE SCALE GENOMIC DNA]</scope>
    <source>
        <strain evidence="7 8">DSM 28823</strain>
    </source>
</reference>
<keyword evidence="1" id="KW-1003">Cell membrane</keyword>
<keyword evidence="3 5" id="KW-1133">Transmembrane helix</keyword>
<dbReference type="Pfam" id="PF00092">
    <property type="entry name" value="VWA"/>
    <property type="match status" value="1"/>
</dbReference>
<dbReference type="RefSeq" id="WP_211316189.1">
    <property type="nucleotide sequence ID" value="NZ_OY782574.1"/>
</dbReference>
<sequence>MDGITFKNPEYFYLLFVLVPMLAWYIFRFQKSGASIRFSTTMGFAKLGKSWKHYLRHLPVVLQMAGVALLIVALARPQSSSSWENVTTEGIDVVVALDISSSMLARDFQPNRLQAAKNVATKFIAGRPNDKMGLVVFSGESFTQCPLTTDHAVLINLFKDIESGMIEDGTAIGNGLATSVARLKESNAISKVIILLTDGENNRGEIAPVTAAELAKTYGIRVYTIGVGTIGTAPYPVQTPFGTQLRDVEVKIDEATLQKIADITDGKYFRATNNESLVKIYEDIDKLEKSKIEVKEYSRKQEEYQRFALFGGLILLAGLFLKITLFRNIP</sequence>
<comment type="caution">
    <text evidence="7">The sequence shown here is derived from an EMBL/GenBank/DDBJ whole genome shotgun (WGS) entry which is preliminary data.</text>
</comment>
<evidence type="ECO:0000313" key="7">
    <source>
        <dbReference type="EMBL" id="PTN05588.1"/>
    </source>
</evidence>
<evidence type="ECO:0000256" key="4">
    <source>
        <dbReference type="ARBA" id="ARBA00023136"/>
    </source>
</evidence>
<evidence type="ECO:0000256" key="2">
    <source>
        <dbReference type="ARBA" id="ARBA00022692"/>
    </source>
</evidence>
<dbReference type="InterPro" id="IPR002035">
    <property type="entry name" value="VWF_A"/>
</dbReference>
<feature type="domain" description="VWFA" evidence="6">
    <location>
        <begin position="92"/>
        <end position="284"/>
    </location>
</feature>
<dbReference type="PANTHER" id="PTHR22550:SF5">
    <property type="entry name" value="LEUCINE ZIPPER PROTEIN 4"/>
    <property type="match status" value="1"/>
</dbReference>
<dbReference type="InterPro" id="IPR024163">
    <property type="entry name" value="Aerotolerance_reg_N"/>
</dbReference>
<evidence type="ECO:0000259" key="6">
    <source>
        <dbReference type="PROSITE" id="PS50234"/>
    </source>
</evidence>
<gene>
    <name evidence="7" type="ORF">C8N47_1267</name>
</gene>
<keyword evidence="4 5" id="KW-0472">Membrane</keyword>
<dbReference type="PANTHER" id="PTHR22550">
    <property type="entry name" value="SPORE GERMINATION PROTEIN"/>
    <property type="match status" value="1"/>
</dbReference>
<dbReference type="EMBL" id="QAAD01000026">
    <property type="protein sequence ID" value="PTN05588.1"/>
    <property type="molecule type" value="Genomic_DNA"/>
</dbReference>
<feature type="transmembrane region" description="Helical" evidence="5">
    <location>
        <begin position="12"/>
        <end position="29"/>
    </location>
</feature>
<protein>
    <submittedName>
        <fullName evidence="7">Ca-activated chloride channel family protein</fullName>
    </submittedName>
</protein>
<dbReference type="InterPro" id="IPR033881">
    <property type="entry name" value="vWA_BatA_type"/>
</dbReference>
<dbReference type="PROSITE" id="PS50234">
    <property type="entry name" value="VWFA"/>
    <property type="match status" value="1"/>
</dbReference>
<dbReference type="InterPro" id="IPR050768">
    <property type="entry name" value="UPF0353/GerABKA_families"/>
</dbReference>
<keyword evidence="8" id="KW-1185">Reference proteome</keyword>
<evidence type="ECO:0000256" key="1">
    <source>
        <dbReference type="ARBA" id="ARBA00022475"/>
    </source>
</evidence>
<dbReference type="Gene3D" id="3.40.50.410">
    <property type="entry name" value="von Willebrand factor, type A domain"/>
    <property type="match status" value="1"/>
</dbReference>
<dbReference type="InterPro" id="IPR036465">
    <property type="entry name" value="vWFA_dom_sf"/>
</dbReference>
<dbReference type="SUPFAM" id="SSF53300">
    <property type="entry name" value="vWA-like"/>
    <property type="match status" value="1"/>
</dbReference>
<dbReference type="CDD" id="cd01467">
    <property type="entry name" value="vWA_BatA_type"/>
    <property type="match status" value="1"/>
</dbReference>
<evidence type="ECO:0000256" key="5">
    <source>
        <dbReference type="SAM" id="Phobius"/>
    </source>
</evidence>
<organism evidence="7 8">
    <name type="scientific">Mangrovibacterium marinum</name>
    <dbReference type="NCBI Taxonomy" id="1639118"/>
    <lineage>
        <taxon>Bacteria</taxon>
        <taxon>Pseudomonadati</taxon>
        <taxon>Bacteroidota</taxon>
        <taxon>Bacteroidia</taxon>
        <taxon>Marinilabiliales</taxon>
        <taxon>Prolixibacteraceae</taxon>
        <taxon>Mangrovibacterium</taxon>
    </lineage>
</organism>
<dbReference type="AlphaFoldDB" id="A0A2T5BXI6"/>
<feature type="transmembrane region" description="Helical" evidence="5">
    <location>
        <begin position="54"/>
        <end position="75"/>
    </location>
</feature>
<name>A0A2T5BXI6_9BACT</name>
<evidence type="ECO:0000256" key="3">
    <source>
        <dbReference type="ARBA" id="ARBA00022989"/>
    </source>
</evidence>